<evidence type="ECO:0000259" key="5">
    <source>
        <dbReference type="PROSITE" id="PS50937"/>
    </source>
</evidence>
<dbReference type="AlphaFoldDB" id="A0A387ASV1"/>
<keyword evidence="3" id="KW-0238">DNA-binding</keyword>
<dbReference type="GO" id="GO:0003677">
    <property type="term" value="F:DNA binding"/>
    <property type="evidence" value="ECO:0007669"/>
    <property type="project" value="UniProtKB-KW"/>
</dbReference>
<dbReference type="PANTHER" id="PTHR30204">
    <property type="entry name" value="REDOX-CYCLING DRUG-SENSING TRANSCRIPTIONAL ACTIVATOR SOXR"/>
    <property type="match status" value="1"/>
</dbReference>
<name>A0A387ASV1_9LACO</name>
<keyword evidence="1" id="KW-0678">Repressor</keyword>
<gene>
    <name evidence="6" type="ORF">D7I45_06055</name>
</gene>
<sequence length="134" mass="16095">MKKYSIGEFAEKVGLTTYTLRYYEKQQLILPKRDENGRRYYEEDDVKWMGFILHLKGTGMLMSEIQEYVNLRKQGDSTIEARKDLLANVKKRSLAEIAERKHHLDVLSRKIDWYNGKLNHEVDESFEEYLKRFQ</sequence>
<evidence type="ECO:0000313" key="7">
    <source>
        <dbReference type="Proteomes" id="UP000272003"/>
    </source>
</evidence>
<dbReference type="PANTHER" id="PTHR30204:SF69">
    <property type="entry name" value="MERR-FAMILY TRANSCRIPTIONAL REGULATOR"/>
    <property type="match status" value="1"/>
</dbReference>
<keyword evidence="4" id="KW-0804">Transcription</keyword>
<dbReference type="PROSITE" id="PS50937">
    <property type="entry name" value="HTH_MERR_2"/>
    <property type="match status" value="1"/>
</dbReference>
<dbReference type="InterPro" id="IPR009061">
    <property type="entry name" value="DNA-bd_dom_put_sf"/>
</dbReference>
<dbReference type="SUPFAM" id="SSF46955">
    <property type="entry name" value="Putative DNA-binding domain"/>
    <property type="match status" value="1"/>
</dbReference>
<dbReference type="SMART" id="SM00422">
    <property type="entry name" value="HTH_MERR"/>
    <property type="match status" value="1"/>
</dbReference>
<dbReference type="OrthoDB" id="9811174at2"/>
<dbReference type="CDD" id="cd01109">
    <property type="entry name" value="HTH_YyaN"/>
    <property type="match status" value="1"/>
</dbReference>
<protein>
    <submittedName>
        <fullName evidence="6">MerR family transcriptional regulator</fullName>
    </submittedName>
</protein>
<keyword evidence="7" id="KW-1185">Reference proteome</keyword>
<organism evidence="6 7">
    <name type="scientific">Apilactobacillus bombintestini</name>
    <dbReference type="NCBI Taxonomy" id="2419772"/>
    <lineage>
        <taxon>Bacteria</taxon>
        <taxon>Bacillati</taxon>
        <taxon>Bacillota</taxon>
        <taxon>Bacilli</taxon>
        <taxon>Lactobacillales</taxon>
        <taxon>Lactobacillaceae</taxon>
        <taxon>Apilactobacillus</taxon>
    </lineage>
</organism>
<dbReference type="GO" id="GO:0003700">
    <property type="term" value="F:DNA-binding transcription factor activity"/>
    <property type="evidence" value="ECO:0007669"/>
    <property type="project" value="InterPro"/>
</dbReference>
<dbReference type="Proteomes" id="UP000272003">
    <property type="component" value="Chromosome"/>
</dbReference>
<evidence type="ECO:0000256" key="1">
    <source>
        <dbReference type="ARBA" id="ARBA00022491"/>
    </source>
</evidence>
<reference evidence="6 7" key="1">
    <citation type="submission" date="2018-09" db="EMBL/GenBank/DDBJ databases">
        <title>Genome sequencing of strain BHWM-4.</title>
        <authorList>
            <person name="Heo J."/>
            <person name="Kim S.-J."/>
            <person name="Kwon S.-W."/>
        </authorList>
    </citation>
    <scope>NUCLEOTIDE SEQUENCE [LARGE SCALE GENOMIC DNA]</scope>
    <source>
        <strain evidence="6 7">BHWM-4</strain>
    </source>
</reference>
<dbReference type="Gene3D" id="1.10.1660.10">
    <property type="match status" value="1"/>
</dbReference>
<dbReference type="Pfam" id="PF13411">
    <property type="entry name" value="MerR_1"/>
    <property type="match status" value="1"/>
</dbReference>
<evidence type="ECO:0000256" key="4">
    <source>
        <dbReference type="ARBA" id="ARBA00023163"/>
    </source>
</evidence>
<dbReference type="KEGG" id="abom:D7I45_06055"/>
<dbReference type="PRINTS" id="PR00040">
    <property type="entry name" value="HTHMERR"/>
</dbReference>
<dbReference type="PROSITE" id="PS00552">
    <property type="entry name" value="HTH_MERR_1"/>
    <property type="match status" value="1"/>
</dbReference>
<feature type="domain" description="HTH merR-type" evidence="5">
    <location>
        <begin position="3"/>
        <end position="71"/>
    </location>
</feature>
<keyword evidence="2" id="KW-0805">Transcription regulation</keyword>
<dbReference type="InterPro" id="IPR000551">
    <property type="entry name" value="MerR-type_HTH_dom"/>
</dbReference>
<dbReference type="RefSeq" id="WP_120784817.1">
    <property type="nucleotide sequence ID" value="NZ_CP032626.1"/>
</dbReference>
<evidence type="ECO:0000313" key="6">
    <source>
        <dbReference type="EMBL" id="AYF93053.1"/>
    </source>
</evidence>
<evidence type="ECO:0000256" key="3">
    <source>
        <dbReference type="ARBA" id="ARBA00023125"/>
    </source>
</evidence>
<dbReference type="InterPro" id="IPR047057">
    <property type="entry name" value="MerR_fam"/>
</dbReference>
<accession>A0A387ASV1</accession>
<dbReference type="EMBL" id="CP032626">
    <property type="protein sequence ID" value="AYF93053.1"/>
    <property type="molecule type" value="Genomic_DNA"/>
</dbReference>
<proteinExistence type="predicted"/>
<evidence type="ECO:0000256" key="2">
    <source>
        <dbReference type="ARBA" id="ARBA00023015"/>
    </source>
</evidence>